<gene>
    <name evidence="8 12" type="primary">valS</name>
    <name evidence="12" type="ORF">BKH32_02860</name>
</gene>
<evidence type="ECO:0000256" key="3">
    <source>
        <dbReference type="ARBA" id="ARBA00022741"/>
    </source>
</evidence>
<feature type="domain" description="Methionyl/Valyl/Leucyl/Isoleucyl-tRNA synthetase anticodon-binding" evidence="11">
    <location>
        <begin position="723"/>
        <end position="874"/>
    </location>
</feature>
<dbReference type="InterPro" id="IPR009080">
    <property type="entry name" value="tRNAsynth_Ia_anticodon-bd"/>
</dbReference>
<reference evidence="12 13" key="1">
    <citation type="submission" date="2016-12" db="EMBL/GenBank/DDBJ databases">
        <title>Genomic comparison of strains in the 'Actinomyces naeslundii' group.</title>
        <authorList>
            <person name="Mughal S.R."/>
            <person name="Do T."/>
            <person name="Gilbert S.C."/>
            <person name="Witherden E.A."/>
            <person name="Didelot X."/>
            <person name="Beighton D."/>
        </authorList>
    </citation>
    <scope>NUCLEOTIDE SEQUENCE [LARGE SCALE GENOMIC DNA]</scope>
    <source>
        <strain evidence="12 13">S64C</strain>
    </source>
</reference>
<evidence type="ECO:0000259" key="10">
    <source>
        <dbReference type="Pfam" id="PF00133"/>
    </source>
</evidence>
<dbReference type="SUPFAM" id="SSF50677">
    <property type="entry name" value="ValRS/IleRS/LeuRS editing domain"/>
    <property type="match status" value="1"/>
</dbReference>
<dbReference type="InterPro" id="IPR009008">
    <property type="entry name" value="Val/Leu/Ile-tRNA-synth_edit"/>
</dbReference>
<keyword evidence="5 8" id="KW-0648">Protein biosynthesis</keyword>
<evidence type="ECO:0000313" key="12">
    <source>
        <dbReference type="EMBL" id="OLL15482.1"/>
    </source>
</evidence>
<dbReference type="InterPro" id="IPR014729">
    <property type="entry name" value="Rossmann-like_a/b/a_fold"/>
</dbReference>
<dbReference type="RefSeq" id="WP_075248537.1">
    <property type="nucleotide sequence ID" value="NZ_MSGO01000009.1"/>
</dbReference>
<evidence type="ECO:0000256" key="4">
    <source>
        <dbReference type="ARBA" id="ARBA00022840"/>
    </source>
</evidence>
<feature type="compositionally biased region" description="Low complexity" evidence="9">
    <location>
        <begin position="1"/>
        <end position="22"/>
    </location>
</feature>
<dbReference type="Gene3D" id="3.40.50.620">
    <property type="entry name" value="HUPs"/>
    <property type="match status" value="2"/>
</dbReference>
<comment type="function">
    <text evidence="8">Catalyzes the attachment of valine to tRNA(Val). As ValRS can inadvertently accommodate and process structurally similar amino acids such as threonine, to avoid such errors, it has a 'posttransfer' editing activity that hydrolyzes mischarged Thr-tRNA(Val) in a tRNA-dependent manner.</text>
</comment>
<dbReference type="CDD" id="cd07962">
    <property type="entry name" value="Anticodon_Ia_Val"/>
    <property type="match status" value="1"/>
</dbReference>
<dbReference type="Pfam" id="PF08264">
    <property type="entry name" value="Anticodon_1"/>
    <property type="match status" value="1"/>
</dbReference>
<dbReference type="InterPro" id="IPR002303">
    <property type="entry name" value="Valyl-tRNA_ligase"/>
</dbReference>
<dbReference type="GO" id="GO:0004832">
    <property type="term" value="F:valine-tRNA ligase activity"/>
    <property type="evidence" value="ECO:0007669"/>
    <property type="project" value="UniProtKB-UniRule"/>
</dbReference>
<dbReference type="SUPFAM" id="SSF52374">
    <property type="entry name" value="Nucleotidylyl transferase"/>
    <property type="match status" value="1"/>
</dbReference>
<dbReference type="InterPro" id="IPR022874">
    <property type="entry name" value="Valine-tRNA_ligase_type_2"/>
</dbReference>
<feature type="region of interest" description="Disordered" evidence="9">
    <location>
        <begin position="1"/>
        <end position="36"/>
    </location>
</feature>
<proteinExistence type="inferred from homology"/>
<keyword evidence="4 8" id="KW-0067">ATP-binding</keyword>
<dbReference type="AlphaFoldDB" id="A0A1Q8I2Z1"/>
<dbReference type="InterPro" id="IPR001412">
    <property type="entry name" value="aa-tRNA-synth_I_CS"/>
</dbReference>
<dbReference type="Pfam" id="PF00133">
    <property type="entry name" value="tRNA-synt_1"/>
    <property type="match status" value="2"/>
</dbReference>
<keyword evidence="2 8" id="KW-0436">Ligase</keyword>
<dbReference type="NCBIfam" id="NF000540">
    <property type="entry name" value="alt_ValS"/>
    <property type="match status" value="1"/>
</dbReference>
<feature type="domain" description="Aminoacyl-tRNA synthetase class Ia" evidence="10">
    <location>
        <begin position="152"/>
        <end position="667"/>
    </location>
</feature>
<dbReference type="PROSITE" id="PS00178">
    <property type="entry name" value="AA_TRNA_LIGASE_I"/>
    <property type="match status" value="1"/>
</dbReference>
<dbReference type="Proteomes" id="UP000185736">
    <property type="component" value="Unassembled WGS sequence"/>
</dbReference>
<dbReference type="GO" id="GO:0002161">
    <property type="term" value="F:aminoacyl-tRNA deacylase activity"/>
    <property type="evidence" value="ECO:0007669"/>
    <property type="project" value="InterPro"/>
</dbReference>
<evidence type="ECO:0000256" key="2">
    <source>
        <dbReference type="ARBA" id="ARBA00022598"/>
    </source>
</evidence>
<dbReference type="Gene3D" id="3.90.740.10">
    <property type="entry name" value="Valyl/Leucyl/Isoleucyl-tRNA synthetase, editing domain"/>
    <property type="match status" value="1"/>
</dbReference>
<name>A0A1Q8I2Z1_9ACTO</name>
<comment type="caution">
    <text evidence="12">The sequence shown here is derived from an EMBL/GenBank/DDBJ whole genome shotgun (WGS) entry which is preliminary data.</text>
</comment>
<evidence type="ECO:0000256" key="9">
    <source>
        <dbReference type="SAM" id="MobiDB-lite"/>
    </source>
</evidence>
<evidence type="ECO:0000259" key="11">
    <source>
        <dbReference type="Pfam" id="PF08264"/>
    </source>
</evidence>
<dbReference type="GO" id="GO:0005524">
    <property type="term" value="F:ATP binding"/>
    <property type="evidence" value="ECO:0007669"/>
    <property type="project" value="UniProtKB-UniRule"/>
</dbReference>
<dbReference type="NCBIfam" id="NF009687">
    <property type="entry name" value="PRK13208.1"/>
    <property type="match status" value="1"/>
</dbReference>
<comment type="domain">
    <text evidence="8">ValRS has two distinct active sites: one for aminoacylation and one for editing. The misactivated threonine is translocated from the active site to the editing site.</text>
</comment>
<dbReference type="EC" id="6.1.1.9" evidence="8"/>
<accession>A0A1Q8I2Z1</accession>
<dbReference type="PANTHER" id="PTHR11946:SF93">
    <property type="entry name" value="VALINE--TRNA LIGASE, CHLOROPLASTIC_MITOCHONDRIAL 2"/>
    <property type="match status" value="1"/>
</dbReference>
<evidence type="ECO:0000256" key="7">
    <source>
        <dbReference type="ARBA" id="ARBA00047552"/>
    </source>
</evidence>
<dbReference type="InterPro" id="IPR033705">
    <property type="entry name" value="Anticodon_Ia_Val"/>
</dbReference>
<comment type="subunit">
    <text evidence="8">Monomer.</text>
</comment>
<dbReference type="InterPro" id="IPR048044">
    <property type="entry name" value="Valyl-tRNA_ligase_actino"/>
</dbReference>
<keyword evidence="1 8" id="KW-0963">Cytoplasm</keyword>
<dbReference type="SUPFAM" id="SSF47323">
    <property type="entry name" value="Anticodon-binding domain of a subclass of class I aminoacyl-tRNA synthetases"/>
    <property type="match status" value="1"/>
</dbReference>
<feature type="region of interest" description="Disordered" evidence="9">
    <location>
        <begin position="524"/>
        <end position="543"/>
    </location>
</feature>
<dbReference type="InterPro" id="IPR013155">
    <property type="entry name" value="M/V/L/I-tRNA-synth_anticd-bd"/>
</dbReference>
<dbReference type="EMBL" id="MSGO01000009">
    <property type="protein sequence ID" value="OLL15482.1"/>
    <property type="molecule type" value="Genomic_DNA"/>
</dbReference>
<evidence type="ECO:0000256" key="5">
    <source>
        <dbReference type="ARBA" id="ARBA00022917"/>
    </source>
</evidence>
<dbReference type="GO" id="GO:0006438">
    <property type="term" value="P:valyl-tRNA aminoacylation"/>
    <property type="evidence" value="ECO:0007669"/>
    <property type="project" value="UniProtKB-UniRule"/>
</dbReference>
<dbReference type="PRINTS" id="PR00986">
    <property type="entry name" value="TRNASYNTHVAL"/>
</dbReference>
<dbReference type="InterPro" id="IPR002300">
    <property type="entry name" value="aa-tRNA-synth_Ia"/>
</dbReference>
<organism evidence="12 13">
    <name type="scientific">Actinomyces oris</name>
    <dbReference type="NCBI Taxonomy" id="544580"/>
    <lineage>
        <taxon>Bacteria</taxon>
        <taxon>Bacillati</taxon>
        <taxon>Actinomycetota</taxon>
        <taxon>Actinomycetes</taxon>
        <taxon>Actinomycetales</taxon>
        <taxon>Actinomycetaceae</taxon>
        <taxon>Actinomyces</taxon>
    </lineage>
</organism>
<feature type="domain" description="Aminoacyl-tRNA synthetase class Ia" evidence="10">
    <location>
        <begin position="42"/>
        <end position="123"/>
    </location>
</feature>
<evidence type="ECO:0000256" key="6">
    <source>
        <dbReference type="ARBA" id="ARBA00023146"/>
    </source>
</evidence>
<keyword evidence="6 8" id="KW-0030">Aminoacyl-tRNA synthetase</keyword>
<feature type="binding site" evidence="8">
    <location>
        <position position="634"/>
    </location>
    <ligand>
        <name>ATP</name>
        <dbReference type="ChEBI" id="CHEBI:30616"/>
    </ligand>
</feature>
<evidence type="ECO:0000256" key="8">
    <source>
        <dbReference type="HAMAP-Rule" id="MF_02005"/>
    </source>
</evidence>
<dbReference type="Gene3D" id="1.10.730.10">
    <property type="entry name" value="Isoleucyl-tRNA Synthetase, Domain 1"/>
    <property type="match status" value="1"/>
</dbReference>
<comment type="subcellular location">
    <subcellularLocation>
        <location evidence="8">Cytoplasm</location>
    </subcellularLocation>
</comment>
<protein>
    <recommendedName>
        <fullName evidence="8">Valine--tRNA ligase</fullName>
        <ecNumber evidence="8">6.1.1.9</ecNumber>
    </recommendedName>
    <alternativeName>
        <fullName evidence="8">Valyl-tRNA synthetase</fullName>
        <shortName evidence="8">ValRS</shortName>
    </alternativeName>
</protein>
<dbReference type="PANTHER" id="PTHR11946">
    <property type="entry name" value="VALYL-TRNA SYNTHETASES"/>
    <property type="match status" value="1"/>
</dbReference>
<evidence type="ECO:0000256" key="1">
    <source>
        <dbReference type="ARBA" id="ARBA00022490"/>
    </source>
</evidence>
<comment type="similarity">
    <text evidence="8">Belongs to the class-I aminoacyl-tRNA synthetase family. ValS type 2 subfamily.</text>
</comment>
<dbReference type="HAMAP" id="MF_02005">
    <property type="entry name" value="Val_tRNA_synth_type2"/>
    <property type="match status" value="1"/>
</dbReference>
<feature type="short sequence motif" description="'KMSKS' region" evidence="8">
    <location>
        <begin position="631"/>
        <end position="635"/>
    </location>
</feature>
<feature type="short sequence motif" description="'HIGH' region" evidence="8">
    <location>
        <begin position="70"/>
        <end position="80"/>
    </location>
</feature>
<dbReference type="GO" id="GO:0005829">
    <property type="term" value="C:cytosol"/>
    <property type="evidence" value="ECO:0007669"/>
    <property type="project" value="TreeGrafter"/>
</dbReference>
<evidence type="ECO:0000313" key="13">
    <source>
        <dbReference type="Proteomes" id="UP000185736"/>
    </source>
</evidence>
<keyword evidence="3 8" id="KW-0547">Nucleotide-binding</keyword>
<comment type="catalytic activity">
    <reaction evidence="7 8">
        <text>tRNA(Val) + L-valine + ATP = L-valyl-tRNA(Val) + AMP + diphosphate</text>
        <dbReference type="Rhea" id="RHEA:10704"/>
        <dbReference type="Rhea" id="RHEA-COMP:9672"/>
        <dbReference type="Rhea" id="RHEA-COMP:9708"/>
        <dbReference type="ChEBI" id="CHEBI:30616"/>
        <dbReference type="ChEBI" id="CHEBI:33019"/>
        <dbReference type="ChEBI" id="CHEBI:57762"/>
        <dbReference type="ChEBI" id="CHEBI:78442"/>
        <dbReference type="ChEBI" id="CHEBI:78537"/>
        <dbReference type="ChEBI" id="CHEBI:456215"/>
        <dbReference type="EC" id="6.1.1.9"/>
    </reaction>
</comment>
<sequence>MSETPTSHAAPSSSSSRLLPSEPHSPRVPAKVSTDGLETTWGERWESEGIYAFDRSAERAEVFSIDTPPPTVSGSLHVGHVFSYTHTDTVARFQRMRGKAVFYPMGWDDNGLPTERRVQNYFGVRCDPSLPYDPHFTPPHTGGEGKSIKARDQVPVSRRNFVELCERLTVEDEKQFEALWRRLGLSVDWSHTYQTIGERARKVAQTAFLHNLERGEAYQAAAPGLWDVTFQTAVAQAELESREYPGFYHRLAFHIVDEEAAAKAEAAGAPVEGGVDVCIETTRPELLPACVALVAHPDDERYQPLFGTTVSSPVFGVEVPVLPHPAAEKDKGAGIAMCCTFGDTTDIDWWRDLQLPLRAILRKDGRIETETPEWITSEAGREMYEAMAGKTTFSAREALVARLAQTGEMRGEPVKTVRQTNFFEKGDKPLEIVTSRQWYIRNGGKEWTNPASGTDLREELLERGRQLEFHPDFMRVRYENWVRGLNNDWLVSRQRFFGVPFPLWYKVGADGEVDYDAILTPSESELPVDPSSDVPAGYTEDQRGEPGGFVGELDIMDTWATSSLSPQLASGWLSDEDLFGRVYPMDLRPQGQDIIRTWLFTTVVRADLEFAALPWRNAGLSGWILDSDHKKMSKSKGNVVTPMSLLEQYGSDAVRYWASSARLGLDAAFEETQIKIGRRLAIKVLNASKFALSMGIPWDADEATVAAAPAPCLDASVVSEPIDRAVLAALADVVDVATAAFEDFGHARALEVTESFFWTFCDDYIELVKDRANDFDGSHDDAAVRSARATLAIAVDTFVRLLAPFLPFATEEVWSWYRTGSVHRAAWPQSDGLREASAGADAELVARAGAALAALRKVKSEAKTSQKTPILSVELAVAADRPEYAQAIEAVRADLTEAAKVTGPFTVEQTAPAADSAEGASPVTVTAAELGEAPAKKK</sequence>